<dbReference type="Proteomes" id="UP001164653">
    <property type="component" value="Chromosome"/>
</dbReference>
<dbReference type="InterPro" id="IPR000182">
    <property type="entry name" value="GNAT_dom"/>
</dbReference>
<dbReference type="CDD" id="cd04301">
    <property type="entry name" value="NAT_SF"/>
    <property type="match status" value="1"/>
</dbReference>
<dbReference type="SUPFAM" id="SSF55729">
    <property type="entry name" value="Acyl-CoA N-acyltransferases (Nat)"/>
    <property type="match status" value="1"/>
</dbReference>
<dbReference type="Gene3D" id="3.40.630.30">
    <property type="match status" value="1"/>
</dbReference>
<dbReference type="PANTHER" id="PTHR43877:SF2">
    <property type="entry name" value="AMINOALKYLPHOSPHONATE N-ACETYLTRANSFERASE-RELATED"/>
    <property type="match status" value="1"/>
</dbReference>
<dbReference type="KEGG" id="dpf:ON006_02275"/>
<gene>
    <name evidence="4" type="ORF">ON006_02275</name>
</gene>
<proteinExistence type="predicted"/>
<protein>
    <submittedName>
        <fullName evidence="4">GNAT family N-acetyltransferase</fullName>
        <ecNumber evidence="4">2.3.1.-</ecNumber>
    </submittedName>
</protein>
<accession>A0A9E8NCI1</accession>
<evidence type="ECO:0000256" key="1">
    <source>
        <dbReference type="ARBA" id="ARBA00022679"/>
    </source>
</evidence>
<dbReference type="EMBL" id="CP112998">
    <property type="protein sequence ID" value="WAC12793.1"/>
    <property type="molecule type" value="Genomic_DNA"/>
</dbReference>
<dbReference type="AlphaFoldDB" id="A0A9E8NCI1"/>
<name>A0A9E8NCI1_9BACT</name>
<sequence length="150" mass="17351">MTEDIQLSIREATIHDRDTVYDMICGLENMVMDPDGFDFVFKKNLKSANISYFLGEYLGKPVGMVSCHIQPLLHHAALVSEIQEMYVEPEHRSKQFGKALIAHVVDFAKANGAIQMEVTSRNVREQAHRFYQREGFEKSHVKLVRYFNKE</sequence>
<evidence type="ECO:0000313" key="4">
    <source>
        <dbReference type="EMBL" id="WAC12793.1"/>
    </source>
</evidence>
<dbReference type="PROSITE" id="PS51186">
    <property type="entry name" value="GNAT"/>
    <property type="match status" value="1"/>
</dbReference>
<evidence type="ECO:0000313" key="5">
    <source>
        <dbReference type="Proteomes" id="UP001164653"/>
    </source>
</evidence>
<dbReference type="InterPro" id="IPR050832">
    <property type="entry name" value="Bact_Acetyltransf"/>
</dbReference>
<evidence type="ECO:0000259" key="3">
    <source>
        <dbReference type="PROSITE" id="PS51186"/>
    </source>
</evidence>
<dbReference type="GO" id="GO:0016747">
    <property type="term" value="F:acyltransferase activity, transferring groups other than amino-acyl groups"/>
    <property type="evidence" value="ECO:0007669"/>
    <property type="project" value="InterPro"/>
</dbReference>
<keyword evidence="1 4" id="KW-0808">Transferase</keyword>
<dbReference type="Pfam" id="PF00583">
    <property type="entry name" value="Acetyltransf_1"/>
    <property type="match status" value="1"/>
</dbReference>
<organism evidence="4 5">
    <name type="scientific">Dyadobacter pollutisoli</name>
    <dbReference type="NCBI Taxonomy" id="2910158"/>
    <lineage>
        <taxon>Bacteria</taxon>
        <taxon>Pseudomonadati</taxon>
        <taxon>Bacteroidota</taxon>
        <taxon>Cytophagia</taxon>
        <taxon>Cytophagales</taxon>
        <taxon>Spirosomataceae</taxon>
        <taxon>Dyadobacter</taxon>
    </lineage>
</organism>
<dbReference type="EC" id="2.3.1.-" evidence="4"/>
<reference evidence="4" key="1">
    <citation type="submission" date="2022-11" db="EMBL/GenBank/DDBJ databases">
        <title>Dyadobacter pollutisoli sp. nov., isolated from plastic dumped soil.</title>
        <authorList>
            <person name="Kim J.M."/>
            <person name="Kim K.R."/>
            <person name="Lee J.K."/>
            <person name="Hao L."/>
            <person name="Jeon C.O."/>
        </authorList>
    </citation>
    <scope>NUCLEOTIDE SEQUENCE</scope>
    <source>
        <strain evidence="4">U1</strain>
    </source>
</reference>
<dbReference type="RefSeq" id="WP_244823492.1">
    <property type="nucleotide sequence ID" value="NZ_CP112998.1"/>
</dbReference>
<keyword evidence="2 4" id="KW-0012">Acyltransferase</keyword>
<dbReference type="PANTHER" id="PTHR43877">
    <property type="entry name" value="AMINOALKYLPHOSPHONATE N-ACETYLTRANSFERASE-RELATED-RELATED"/>
    <property type="match status" value="1"/>
</dbReference>
<evidence type="ECO:0000256" key="2">
    <source>
        <dbReference type="ARBA" id="ARBA00023315"/>
    </source>
</evidence>
<keyword evidence="5" id="KW-1185">Reference proteome</keyword>
<dbReference type="InterPro" id="IPR016181">
    <property type="entry name" value="Acyl_CoA_acyltransferase"/>
</dbReference>
<feature type="domain" description="N-acetyltransferase" evidence="3">
    <location>
        <begin position="7"/>
        <end position="150"/>
    </location>
</feature>